<dbReference type="GO" id="GO:0005524">
    <property type="term" value="F:ATP binding"/>
    <property type="evidence" value="ECO:0007669"/>
    <property type="project" value="UniProtKB-UniRule"/>
</dbReference>
<keyword evidence="3 4" id="KW-0067">ATP-binding</keyword>
<name>A0A813LL95_POLGL</name>
<feature type="region of interest" description="Disordered" evidence="5">
    <location>
        <begin position="271"/>
        <end position="305"/>
    </location>
</feature>
<feature type="compositionally biased region" description="Basic and acidic residues" evidence="5">
    <location>
        <begin position="449"/>
        <end position="462"/>
    </location>
</feature>
<sequence length="759" mass="83188">MALRYQASSGAGEVVPPKPRQLPPLEAPAASSSTTTTTSLPTASCGRASPEAAEAGRGPLIPLVPGAPDAESVSGPLIPRAPEGPKTIGARPVPGRTSTVSLEPEDAPCAVVEARPTGPPRRSNSKSPRAFAETDPARFYCDLLYHQAEQQELWKQLDCSEDDADEMRIKRVDSSNFAVRRLEGHDAAGSRIFDPQALQRAHSYARAESSSRALSVDSGIFSEPDSDENDVDALPMVPTNSKHNHLQRRSSAFILDIIPKRLSNAQLDLQTSDGEEEPGTGDEPLGDAPGATSQSRKNSVSSRVGSRVGSITLPVEIPHPMRGLLTAKKVNLGELRRLLQGLEDLGRWMEAPLDALGDPYVPKPLVVAVAETNSSLVELLIEFQADFAAPFDGPSMYKGWVKPGLQLVESVSNRKGRFVGTMLADKLEKIEGIFVEAVRVADERARKEKVGDDSAADEHSQEHSTTIPVTSRSQDSKRHTIGHPREHYEIEDHLGDGDTSKVFRGWHMESKIEVAIKGEAKSDEGGIFDEINMMRTFRHPNIARLYETFETESQVFIVLELCAGGSLFDAVGIDFEAEADGHAHNTTLSRSPQVLRQMAEAVHFLHGLSICHRDIQIENFLLAKPLDNDKPILKLIDFTTAKDFSDGQELVTKICTPIYVAREILVRRVEPYTAKVDVWSLGVLFFIMLCGHQPFAGDTDFEVLKKVKRAIWKFEPEASWEGVPAEAKDLVQNMIMANPENRLSAKAVLEHPFLLEVQA</sequence>
<evidence type="ECO:0000256" key="1">
    <source>
        <dbReference type="ARBA" id="ARBA00011245"/>
    </source>
</evidence>
<evidence type="ECO:0000256" key="4">
    <source>
        <dbReference type="PROSITE-ProRule" id="PRU10141"/>
    </source>
</evidence>
<dbReference type="InterPro" id="IPR017441">
    <property type="entry name" value="Protein_kinase_ATP_BS"/>
</dbReference>
<reference evidence="7" key="1">
    <citation type="submission" date="2021-02" db="EMBL/GenBank/DDBJ databases">
        <authorList>
            <person name="Dougan E. K."/>
            <person name="Rhodes N."/>
            <person name="Thang M."/>
            <person name="Chan C."/>
        </authorList>
    </citation>
    <scope>NUCLEOTIDE SEQUENCE</scope>
</reference>
<gene>
    <name evidence="7" type="ORF">PGLA2088_LOCUS44130</name>
</gene>
<dbReference type="Pfam" id="PF00069">
    <property type="entry name" value="Pkinase"/>
    <property type="match status" value="1"/>
</dbReference>
<feature type="region of interest" description="Disordered" evidence="5">
    <location>
        <begin position="218"/>
        <end position="245"/>
    </location>
</feature>
<dbReference type="EMBL" id="CAJNNW010035076">
    <property type="protein sequence ID" value="CAE8725463.1"/>
    <property type="molecule type" value="Genomic_DNA"/>
</dbReference>
<dbReference type="SUPFAM" id="SSF56112">
    <property type="entry name" value="Protein kinase-like (PK-like)"/>
    <property type="match status" value="1"/>
</dbReference>
<feature type="region of interest" description="Disordered" evidence="5">
    <location>
        <begin position="449"/>
        <end position="480"/>
    </location>
</feature>
<comment type="subunit">
    <text evidence="1">Monomer.</text>
</comment>
<feature type="binding site" evidence="4">
    <location>
        <position position="517"/>
    </location>
    <ligand>
        <name>ATP</name>
        <dbReference type="ChEBI" id="CHEBI:30616"/>
    </ligand>
</feature>
<evidence type="ECO:0000313" key="8">
    <source>
        <dbReference type="Proteomes" id="UP000626109"/>
    </source>
</evidence>
<feature type="region of interest" description="Disordered" evidence="5">
    <location>
        <begin position="1"/>
        <end position="105"/>
    </location>
</feature>
<feature type="domain" description="Protein kinase" evidence="6">
    <location>
        <begin position="488"/>
        <end position="754"/>
    </location>
</feature>
<keyword evidence="2 4" id="KW-0547">Nucleotide-binding</keyword>
<dbReference type="Proteomes" id="UP000626109">
    <property type="component" value="Unassembled WGS sequence"/>
</dbReference>
<comment type="caution">
    <text evidence="7">The sequence shown here is derived from an EMBL/GenBank/DDBJ whole genome shotgun (WGS) entry which is preliminary data.</text>
</comment>
<organism evidence="7 8">
    <name type="scientific">Polarella glacialis</name>
    <name type="common">Dinoflagellate</name>
    <dbReference type="NCBI Taxonomy" id="89957"/>
    <lineage>
        <taxon>Eukaryota</taxon>
        <taxon>Sar</taxon>
        <taxon>Alveolata</taxon>
        <taxon>Dinophyceae</taxon>
        <taxon>Suessiales</taxon>
        <taxon>Suessiaceae</taxon>
        <taxon>Polarella</taxon>
    </lineage>
</organism>
<evidence type="ECO:0000256" key="3">
    <source>
        <dbReference type="ARBA" id="ARBA00022840"/>
    </source>
</evidence>
<feature type="compositionally biased region" description="Pro residues" evidence="5">
    <location>
        <begin position="16"/>
        <end position="26"/>
    </location>
</feature>
<dbReference type="PROSITE" id="PS50011">
    <property type="entry name" value="PROTEIN_KINASE_DOM"/>
    <property type="match status" value="1"/>
</dbReference>
<proteinExistence type="predicted"/>
<evidence type="ECO:0000256" key="5">
    <source>
        <dbReference type="SAM" id="MobiDB-lite"/>
    </source>
</evidence>
<dbReference type="GO" id="GO:0004672">
    <property type="term" value="F:protein kinase activity"/>
    <property type="evidence" value="ECO:0007669"/>
    <property type="project" value="InterPro"/>
</dbReference>
<evidence type="ECO:0000259" key="6">
    <source>
        <dbReference type="PROSITE" id="PS50011"/>
    </source>
</evidence>
<dbReference type="AlphaFoldDB" id="A0A813LL95"/>
<dbReference type="InterPro" id="IPR011009">
    <property type="entry name" value="Kinase-like_dom_sf"/>
</dbReference>
<feature type="compositionally biased region" description="Low complexity" evidence="5">
    <location>
        <begin position="27"/>
        <end position="44"/>
    </location>
</feature>
<evidence type="ECO:0000256" key="2">
    <source>
        <dbReference type="ARBA" id="ARBA00022741"/>
    </source>
</evidence>
<accession>A0A813LL95</accession>
<dbReference type="PANTHER" id="PTHR24347">
    <property type="entry name" value="SERINE/THREONINE-PROTEIN KINASE"/>
    <property type="match status" value="1"/>
</dbReference>
<dbReference type="Gene3D" id="1.10.510.10">
    <property type="entry name" value="Transferase(Phosphotransferase) domain 1"/>
    <property type="match status" value="1"/>
</dbReference>
<dbReference type="PROSITE" id="PS00107">
    <property type="entry name" value="PROTEIN_KINASE_ATP"/>
    <property type="match status" value="1"/>
</dbReference>
<dbReference type="FunFam" id="1.10.510.10:FF:000571">
    <property type="entry name" value="Maternal embryonic leucine zipper kinase"/>
    <property type="match status" value="1"/>
</dbReference>
<dbReference type="Gene3D" id="3.30.200.20">
    <property type="entry name" value="Phosphorylase Kinase, domain 1"/>
    <property type="match status" value="1"/>
</dbReference>
<dbReference type="InterPro" id="IPR000719">
    <property type="entry name" value="Prot_kinase_dom"/>
</dbReference>
<protein>
    <recommendedName>
        <fullName evidence="6">Protein kinase domain-containing protein</fullName>
    </recommendedName>
</protein>
<evidence type="ECO:0000313" key="7">
    <source>
        <dbReference type="EMBL" id="CAE8725463.1"/>
    </source>
</evidence>
<feature type="compositionally biased region" description="Polar residues" evidence="5">
    <location>
        <begin position="463"/>
        <end position="473"/>
    </location>
</feature>